<feature type="transmembrane region" description="Helical" evidence="1">
    <location>
        <begin position="273"/>
        <end position="293"/>
    </location>
</feature>
<protein>
    <submittedName>
        <fullName evidence="2">Capsular biosynthesis protein</fullName>
    </submittedName>
</protein>
<dbReference type="Proteomes" id="UP000029614">
    <property type="component" value="Unassembled WGS sequence"/>
</dbReference>
<feature type="transmembrane region" description="Helical" evidence="1">
    <location>
        <begin position="129"/>
        <end position="155"/>
    </location>
</feature>
<evidence type="ECO:0000313" key="2">
    <source>
        <dbReference type="EMBL" id="KGF52047.1"/>
    </source>
</evidence>
<proteinExistence type="predicted"/>
<feature type="transmembrane region" description="Helical" evidence="1">
    <location>
        <begin position="299"/>
        <end position="315"/>
    </location>
</feature>
<feature type="transmembrane region" description="Helical" evidence="1">
    <location>
        <begin position="167"/>
        <end position="190"/>
    </location>
</feature>
<organism evidence="2 3">
    <name type="scientific">Prevotella amnii DNF00058</name>
    <dbReference type="NCBI Taxonomy" id="1401066"/>
    <lineage>
        <taxon>Bacteria</taxon>
        <taxon>Pseudomonadati</taxon>
        <taxon>Bacteroidota</taxon>
        <taxon>Bacteroidia</taxon>
        <taxon>Bacteroidales</taxon>
        <taxon>Prevotellaceae</taxon>
        <taxon>Prevotella</taxon>
    </lineage>
</organism>
<feature type="transmembrane region" description="Helical" evidence="1">
    <location>
        <begin position="327"/>
        <end position="348"/>
    </location>
</feature>
<feature type="transmembrane region" description="Helical" evidence="1">
    <location>
        <begin position="243"/>
        <end position="261"/>
    </location>
</feature>
<gene>
    <name evidence="2" type="ORF">HMPREF9302_05135</name>
</gene>
<keyword evidence="1" id="KW-0812">Transmembrane</keyword>
<dbReference type="RefSeq" id="WP_036855319.1">
    <property type="nucleotide sequence ID" value="NZ_JRNU01000018.1"/>
</dbReference>
<keyword evidence="1" id="KW-0472">Membrane</keyword>
<accession>A0A096CAT3</accession>
<keyword evidence="3" id="KW-1185">Reference proteome</keyword>
<feature type="transmembrane region" description="Helical" evidence="1">
    <location>
        <begin position="202"/>
        <end position="223"/>
    </location>
</feature>
<evidence type="ECO:0000256" key="1">
    <source>
        <dbReference type="SAM" id="Phobius"/>
    </source>
</evidence>
<comment type="caution">
    <text evidence="2">The sequence shown here is derived from an EMBL/GenBank/DDBJ whole genome shotgun (WGS) entry which is preliminary data.</text>
</comment>
<feature type="transmembrane region" description="Helical" evidence="1">
    <location>
        <begin position="99"/>
        <end position="117"/>
    </location>
</feature>
<dbReference type="EMBL" id="JRNU01000018">
    <property type="protein sequence ID" value="KGF52047.1"/>
    <property type="molecule type" value="Genomic_DNA"/>
</dbReference>
<dbReference type="AlphaFoldDB" id="A0A096CAT3"/>
<evidence type="ECO:0000313" key="3">
    <source>
        <dbReference type="Proteomes" id="UP000029614"/>
    </source>
</evidence>
<dbReference type="OrthoDB" id="1061912at2"/>
<keyword evidence="1" id="KW-1133">Transmembrane helix</keyword>
<sequence>MFIYIVIFVIVLLWLSLGEKEALSRKKLMFCLLGLALFVGFGDMLGGYDRYIYAELFDDTSDATDAAIPYIDASISGYYKEYGYVLLNILISHITANRYIFILLVTFIIYGLIYKSFSEYLENYPLGMILFLGLMFCFTFTYLREVIAVSISWYAMRYAVKRNFWKFILFTSLAISFHNSAVIFLPFYFFPIRKFNPSTIAIVMTILLLIGISPLPAQLYTHFGALTGSEERTAYYAEELDRSGIRIEYIIEAVFFLFFILKNYDKVTKDKQSLIFTNAAIVFCAVLMLFIKSSSGGRLGWYYMIGVIVTLVKIGNFKDKISYYRKFLVLISFILYLRFILYWGIYLYPYKTFLTNGHRDDDNIFYRFEYDQKYDKNKFYRPIFKF</sequence>
<reference evidence="2 3" key="1">
    <citation type="submission" date="2014-07" db="EMBL/GenBank/DDBJ databases">
        <authorList>
            <person name="McCorrison J."/>
            <person name="Sanka R."/>
            <person name="Torralba M."/>
            <person name="Gillis M."/>
            <person name="Haft D.H."/>
            <person name="Methe B."/>
            <person name="Sutton G."/>
            <person name="Nelson K.E."/>
        </authorList>
    </citation>
    <scope>NUCLEOTIDE SEQUENCE [LARGE SCALE GENOMIC DNA]</scope>
    <source>
        <strain evidence="2 3">DNF00058</strain>
    </source>
</reference>
<dbReference type="InterPro" id="IPR049458">
    <property type="entry name" value="EpsG-like"/>
</dbReference>
<dbReference type="Pfam" id="PF14897">
    <property type="entry name" value="EpsG"/>
    <property type="match status" value="1"/>
</dbReference>
<name>A0A096CAT3_9BACT</name>